<organism evidence="1 2">
    <name type="scientific">Microcystis panniformis Mp_MB_F_20051200_S9</name>
    <dbReference type="NCBI Taxonomy" id="2486223"/>
    <lineage>
        <taxon>Bacteria</taxon>
        <taxon>Bacillati</taxon>
        <taxon>Cyanobacteriota</taxon>
        <taxon>Cyanophyceae</taxon>
        <taxon>Oscillatoriophycideae</taxon>
        <taxon>Chroococcales</taxon>
        <taxon>Microcystaceae</taxon>
        <taxon>Microcystis</taxon>
    </lineage>
</organism>
<name>A0A552PKW0_9CHRO</name>
<dbReference type="AlphaFoldDB" id="A0A552PKW0"/>
<dbReference type="Pfam" id="PF21716">
    <property type="entry name" value="dnstrm_HI1420"/>
    <property type="match status" value="1"/>
</dbReference>
<dbReference type="PANTHER" id="PTHR40275">
    <property type="entry name" value="SSL7038 PROTEIN"/>
    <property type="match status" value="1"/>
</dbReference>
<evidence type="ECO:0000313" key="1">
    <source>
        <dbReference type="EMBL" id="TRV57628.1"/>
    </source>
</evidence>
<dbReference type="InterPro" id="IPR014057">
    <property type="entry name" value="HI1420"/>
</dbReference>
<evidence type="ECO:0000313" key="2">
    <source>
        <dbReference type="Proteomes" id="UP000317165"/>
    </source>
</evidence>
<dbReference type="GO" id="GO:0003677">
    <property type="term" value="F:DNA binding"/>
    <property type="evidence" value="ECO:0007669"/>
    <property type="project" value="InterPro"/>
</dbReference>
<accession>A0A552PKW0</accession>
<proteinExistence type="predicted"/>
<dbReference type="InterPro" id="IPR010982">
    <property type="entry name" value="Lambda_DNA-bd_dom_sf"/>
</dbReference>
<dbReference type="EMBL" id="SFAC01000243">
    <property type="protein sequence ID" value="TRV57628.1"/>
    <property type="molecule type" value="Genomic_DNA"/>
</dbReference>
<comment type="caution">
    <text evidence="1">The sequence shown here is derived from an EMBL/GenBank/DDBJ whole genome shotgun (WGS) entry which is preliminary data.</text>
</comment>
<reference evidence="1 2" key="1">
    <citation type="submission" date="2019-01" db="EMBL/GenBank/DDBJ databases">
        <title>Coherence of Microcystis species and biogeography revealed through population genomics.</title>
        <authorList>
            <person name="Perez-Carrascal O.M."/>
            <person name="Terrat Y."/>
            <person name="Giani A."/>
            <person name="Fortin N."/>
            <person name="Tromas N."/>
            <person name="Shapiro B.J."/>
        </authorList>
    </citation>
    <scope>NUCLEOTIDE SEQUENCE [LARGE SCALE GENOMIC DNA]</scope>
    <source>
        <strain evidence="1">Mp_MB_F_20051200_S9</strain>
    </source>
</reference>
<dbReference type="Proteomes" id="UP000317165">
    <property type="component" value="Unassembled WGS sequence"/>
</dbReference>
<protein>
    <submittedName>
        <fullName evidence="1">Putative addiction module antidote protein</fullName>
    </submittedName>
</protein>
<dbReference type="SUPFAM" id="SSF47413">
    <property type="entry name" value="lambda repressor-like DNA-binding domains"/>
    <property type="match status" value="1"/>
</dbReference>
<dbReference type="PANTHER" id="PTHR40275:SF1">
    <property type="entry name" value="SSL7038 PROTEIN"/>
    <property type="match status" value="1"/>
</dbReference>
<gene>
    <name evidence="1" type="ORF">EWV53_20495</name>
</gene>
<sequence>MATIQTYPWDAADHLKTKEDIAGYLEAALEDGDPSLVVAALGDIARSQGMTHIARETGLGRESLYKSLSNQGNPEFATVLKVLQALRLRLQVVPIIEKSPITNPTDLKEGVGYGV</sequence>
<dbReference type="NCBIfam" id="TIGR02684">
    <property type="entry name" value="dnstrm_HI1420"/>
    <property type="match status" value="1"/>
</dbReference>